<evidence type="ECO:0000313" key="8">
    <source>
        <dbReference type="Proteomes" id="UP000477651"/>
    </source>
</evidence>
<dbReference type="Proteomes" id="UP000477651">
    <property type="component" value="Unassembled WGS sequence"/>
</dbReference>
<dbReference type="AlphaFoldDB" id="A0A6L9Y4P1"/>
<evidence type="ECO:0000256" key="5">
    <source>
        <dbReference type="ARBA" id="ARBA00023136"/>
    </source>
</evidence>
<evidence type="ECO:0000256" key="6">
    <source>
        <dbReference type="SAM" id="Phobius"/>
    </source>
</evidence>
<reference evidence="7 8" key="1">
    <citation type="submission" date="2020-02" db="EMBL/GenBank/DDBJ databases">
        <title>Pelistega sp. NLN82 were isolated from wild rodents of the Hainan Island.</title>
        <authorList>
            <person name="Niu N."/>
            <person name="Zhou J."/>
        </authorList>
    </citation>
    <scope>NUCLEOTIDE SEQUENCE [LARGE SCALE GENOMIC DNA]</scope>
    <source>
        <strain evidence="7 8">NLN82</strain>
    </source>
</reference>
<dbReference type="RefSeq" id="WP_163764014.1">
    <property type="nucleotide sequence ID" value="NZ_JAAGYR010000004.1"/>
</dbReference>
<proteinExistence type="predicted"/>
<dbReference type="PANTHER" id="PTHR33529:SF2">
    <property type="entry name" value="LIPOPOLYSACCHARIDE EXPORT SYSTEM PERMEASE PROTEIN LPTG"/>
    <property type="match status" value="1"/>
</dbReference>
<dbReference type="GO" id="GO:0015920">
    <property type="term" value="P:lipopolysaccharide transport"/>
    <property type="evidence" value="ECO:0007669"/>
    <property type="project" value="TreeGrafter"/>
</dbReference>
<evidence type="ECO:0000256" key="1">
    <source>
        <dbReference type="ARBA" id="ARBA00004651"/>
    </source>
</evidence>
<feature type="transmembrane region" description="Helical" evidence="6">
    <location>
        <begin position="12"/>
        <end position="30"/>
    </location>
</feature>
<accession>A0A6L9Y4P1</accession>
<evidence type="ECO:0000256" key="2">
    <source>
        <dbReference type="ARBA" id="ARBA00022475"/>
    </source>
</evidence>
<keyword evidence="5 6" id="KW-0472">Membrane</keyword>
<dbReference type="Pfam" id="PF03739">
    <property type="entry name" value="LptF_LptG"/>
    <property type="match status" value="1"/>
</dbReference>
<gene>
    <name evidence="7" type="primary">lptG</name>
    <name evidence="7" type="ORF">F9B74_03140</name>
</gene>
<feature type="transmembrane region" description="Helical" evidence="6">
    <location>
        <begin position="291"/>
        <end position="310"/>
    </location>
</feature>
<evidence type="ECO:0000313" key="7">
    <source>
        <dbReference type="EMBL" id="NEN75323.1"/>
    </source>
</evidence>
<feature type="transmembrane region" description="Helical" evidence="6">
    <location>
        <begin position="350"/>
        <end position="371"/>
    </location>
</feature>
<dbReference type="GO" id="GO:0055085">
    <property type="term" value="P:transmembrane transport"/>
    <property type="evidence" value="ECO:0007669"/>
    <property type="project" value="InterPro"/>
</dbReference>
<organism evidence="7 8">
    <name type="scientific">Pelistega ratti</name>
    <dbReference type="NCBI Taxonomy" id="2652177"/>
    <lineage>
        <taxon>Bacteria</taxon>
        <taxon>Pseudomonadati</taxon>
        <taxon>Pseudomonadota</taxon>
        <taxon>Betaproteobacteria</taxon>
        <taxon>Burkholderiales</taxon>
        <taxon>Alcaligenaceae</taxon>
        <taxon>Pelistega</taxon>
    </lineage>
</organism>
<sequence>MRTARRYLASEIYRTTLGVILVLLGLFTFFEMIDTLDNLNERFSFLSMLYLQALQIPTRLYDLLPISLLIGAVIALAGLAQRNELVILRVSGISSKKLLLMLWAITIPIMVIATLLSEIATPYAEEKTSEVTLSVLGKSSNKMNSGYWFREPIDDSHYRVINIRKLNSLNEISTVVIFEYNTQKNEFSRMITAQKAALQNGILSLDQVNITTSLIDIQTTLSQADAPIQQVSSIQQLNQLEFPTSLTTERLVATELQPDRMSTINLLNYIQYLEENHLQSNRHIVALWRKGSYPFTLLVMITLAAPIGFVQNRKGGVGAKIFIGILIGIIFFMANQLALNVGMLNNLPPWLTALLPNIIALTLAFTALYLIERRSKPSTFIHAK</sequence>
<keyword evidence="2" id="KW-1003">Cell membrane</keyword>
<keyword evidence="8" id="KW-1185">Reference proteome</keyword>
<dbReference type="InterPro" id="IPR005495">
    <property type="entry name" value="LptG/LptF_permease"/>
</dbReference>
<name>A0A6L9Y4P1_9BURK</name>
<dbReference type="InterPro" id="IPR030923">
    <property type="entry name" value="LptG"/>
</dbReference>
<dbReference type="EMBL" id="JAAGYR010000004">
    <property type="protein sequence ID" value="NEN75323.1"/>
    <property type="molecule type" value="Genomic_DNA"/>
</dbReference>
<evidence type="ECO:0000256" key="4">
    <source>
        <dbReference type="ARBA" id="ARBA00022989"/>
    </source>
</evidence>
<evidence type="ECO:0000256" key="3">
    <source>
        <dbReference type="ARBA" id="ARBA00022692"/>
    </source>
</evidence>
<feature type="transmembrane region" description="Helical" evidence="6">
    <location>
        <begin position="100"/>
        <end position="120"/>
    </location>
</feature>
<dbReference type="NCBIfam" id="TIGR04408">
    <property type="entry name" value="LptG_lptG"/>
    <property type="match status" value="1"/>
</dbReference>
<protein>
    <submittedName>
        <fullName evidence="7">LPS export ABC transporter permease LptG</fullName>
    </submittedName>
</protein>
<feature type="transmembrane region" description="Helical" evidence="6">
    <location>
        <begin position="317"/>
        <end position="338"/>
    </location>
</feature>
<dbReference type="PANTHER" id="PTHR33529">
    <property type="entry name" value="SLR0882 PROTEIN-RELATED"/>
    <property type="match status" value="1"/>
</dbReference>
<comment type="caution">
    <text evidence="7">The sequence shown here is derived from an EMBL/GenBank/DDBJ whole genome shotgun (WGS) entry which is preliminary data.</text>
</comment>
<dbReference type="GO" id="GO:0043190">
    <property type="term" value="C:ATP-binding cassette (ABC) transporter complex"/>
    <property type="evidence" value="ECO:0007669"/>
    <property type="project" value="InterPro"/>
</dbReference>
<keyword evidence="4 6" id="KW-1133">Transmembrane helix</keyword>
<keyword evidence="3 6" id="KW-0812">Transmembrane</keyword>
<comment type="subcellular location">
    <subcellularLocation>
        <location evidence="1">Cell membrane</location>
        <topology evidence="1">Multi-pass membrane protein</topology>
    </subcellularLocation>
</comment>
<feature type="transmembrane region" description="Helical" evidence="6">
    <location>
        <begin position="60"/>
        <end position="79"/>
    </location>
</feature>